<sequence>MSSSFDAHLAGLIQTGDPPVDALREEDLPEKMKAARDYLYKNRIPQLFQHLLMRTILEKPRDLKNFLVKELAAVHSAMDERREFLGNFTTDDISVMYDMLDLHNVGYITKSQLELALRQLRGGHPSAAAVSVDVPEDAKIEKVAFVKIIKQELAKAYSYTEDTVE</sequence>
<dbReference type="VEuPathDB" id="CryptoDB:Cvel_20551"/>
<dbReference type="EMBL" id="CDMZ01000942">
    <property type="protein sequence ID" value="CEM24393.1"/>
    <property type="molecule type" value="Genomic_DNA"/>
</dbReference>
<evidence type="ECO:0000313" key="1">
    <source>
        <dbReference type="EMBL" id="CEM24393.1"/>
    </source>
</evidence>
<dbReference type="PhylomeDB" id="A0A0G4G786"/>
<dbReference type="PANTHER" id="PTHR21847:SF1">
    <property type="entry name" value="EF-HAND CALCIUM-BINDING DOMAIN-CONTAINING PROTEIN 10"/>
    <property type="match status" value="1"/>
</dbReference>
<dbReference type="InterPro" id="IPR039879">
    <property type="entry name" value="EFC10"/>
</dbReference>
<proteinExistence type="predicted"/>
<reference evidence="1" key="1">
    <citation type="submission" date="2014-11" db="EMBL/GenBank/DDBJ databases">
        <authorList>
            <person name="Otto D Thomas"/>
            <person name="Naeem Raeece"/>
        </authorList>
    </citation>
    <scope>NUCLEOTIDE SEQUENCE</scope>
</reference>
<gene>
    <name evidence="1" type="ORF">Cvel_20551</name>
</gene>
<evidence type="ECO:0008006" key="2">
    <source>
        <dbReference type="Google" id="ProtNLM"/>
    </source>
</evidence>
<name>A0A0G4G786_9ALVE</name>
<dbReference type="CDD" id="cd22961">
    <property type="entry name" value="DD_TEX55-like"/>
    <property type="match status" value="1"/>
</dbReference>
<dbReference type="PANTHER" id="PTHR21847">
    <property type="entry name" value="EF-HAND CALCIUM-BINDING DOMAIN-CONTAINING PROTEIN 10"/>
    <property type="match status" value="1"/>
</dbReference>
<protein>
    <recommendedName>
        <fullName evidence="2">EF-hand domain-containing protein</fullName>
    </recommendedName>
</protein>
<accession>A0A0G4G786</accession>
<organism evidence="1">
    <name type="scientific">Chromera velia CCMP2878</name>
    <dbReference type="NCBI Taxonomy" id="1169474"/>
    <lineage>
        <taxon>Eukaryota</taxon>
        <taxon>Sar</taxon>
        <taxon>Alveolata</taxon>
        <taxon>Colpodellida</taxon>
        <taxon>Chromeraceae</taxon>
        <taxon>Chromera</taxon>
    </lineage>
</organism>
<dbReference type="AlphaFoldDB" id="A0A0G4G786"/>